<dbReference type="EMBL" id="JAEUBF010000772">
    <property type="protein sequence ID" value="KAH3675437.1"/>
    <property type="molecule type" value="Genomic_DNA"/>
</dbReference>
<evidence type="ECO:0000313" key="1">
    <source>
        <dbReference type="EMBL" id="KAH3675437.1"/>
    </source>
</evidence>
<comment type="caution">
    <text evidence="1">The sequence shown here is derived from an EMBL/GenBank/DDBJ whole genome shotgun (WGS) entry which is preliminary data.</text>
</comment>
<evidence type="ECO:0000313" key="2">
    <source>
        <dbReference type="Proteomes" id="UP000769528"/>
    </source>
</evidence>
<dbReference type="Proteomes" id="UP000769528">
    <property type="component" value="Unassembled WGS sequence"/>
</dbReference>
<dbReference type="InterPro" id="IPR036412">
    <property type="entry name" value="HAD-like_sf"/>
</dbReference>
<gene>
    <name evidence="1" type="ORF">WICMUC_002726</name>
</gene>
<dbReference type="OrthoDB" id="444127at2759"/>
<sequence length="279" mass="33122">MKRPIKRILSFDAFGTLFVPRYPVHQIYKELSLIHKIPHNDSLIQQKFPQAFKQLNAEYPNYGKHQGIGFKQWWFMLIQNVYGREEMTSKFEEFCEDVFSTFEDERGYARYEDVYQFLRTMKNKEESLIVCMSNGDPRVNKVLSNLGLGKFFDKTYLSYDIEMDKSSIRFYDYVAKDIKSQTEEEVPLKEFWHFGDELKNDLINSTKAGWTGVLINRQMGDDDIKAQYSRAKDIKDLDVIAERLKTNYVVSNHNKFFKLGERQYVTNRLDHEGFKLLEL</sequence>
<dbReference type="Gene3D" id="3.40.50.1000">
    <property type="entry name" value="HAD superfamily/HAD-like"/>
    <property type="match status" value="1"/>
</dbReference>
<dbReference type="PANTHER" id="PTHR46191:SF2">
    <property type="entry name" value="HALOACID DEHALOGENASE-LIKE HYDROLASE DOMAIN-CONTAINING PROTEIN 3"/>
    <property type="match status" value="1"/>
</dbReference>
<dbReference type="GO" id="GO:0005634">
    <property type="term" value="C:nucleus"/>
    <property type="evidence" value="ECO:0007669"/>
    <property type="project" value="TreeGrafter"/>
</dbReference>
<dbReference type="Gene3D" id="1.10.150.720">
    <property type="entry name" value="Haloacid dehalogenase-like hydrolase"/>
    <property type="match status" value="1"/>
</dbReference>
<protein>
    <submittedName>
        <fullName evidence="1">Uncharacterized protein</fullName>
    </submittedName>
</protein>
<name>A0A9P8PNM2_9ASCO</name>
<dbReference type="InterPro" id="IPR051828">
    <property type="entry name" value="HAD-like_hydrolase_domain"/>
</dbReference>
<reference evidence="1" key="2">
    <citation type="submission" date="2021-01" db="EMBL/GenBank/DDBJ databases">
        <authorList>
            <person name="Schikora-Tamarit M.A."/>
        </authorList>
    </citation>
    <scope>NUCLEOTIDE SEQUENCE</scope>
    <source>
        <strain evidence="1">CBS6341</strain>
    </source>
</reference>
<dbReference type="AlphaFoldDB" id="A0A9P8PNM2"/>
<dbReference type="InterPro" id="IPR044924">
    <property type="entry name" value="HAD-SF_hydro_IA_REG-2-like_cap"/>
</dbReference>
<reference evidence="1" key="1">
    <citation type="journal article" date="2021" name="Open Biol.">
        <title>Shared evolutionary footprints suggest mitochondrial oxidative damage underlies multiple complex I losses in fungi.</title>
        <authorList>
            <person name="Schikora-Tamarit M.A."/>
            <person name="Marcet-Houben M."/>
            <person name="Nosek J."/>
            <person name="Gabaldon T."/>
        </authorList>
    </citation>
    <scope>NUCLEOTIDE SEQUENCE</scope>
    <source>
        <strain evidence="1">CBS6341</strain>
    </source>
</reference>
<proteinExistence type="predicted"/>
<dbReference type="InterPro" id="IPR023214">
    <property type="entry name" value="HAD_sf"/>
</dbReference>
<dbReference type="Pfam" id="PF00702">
    <property type="entry name" value="Hydrolase"/>
    <property type="match status" value="1"/>
</dbReference>
<dbReference type="PANTHER" id="PTHR46191">
    <property type="match status" value="1"/>
</dbReference>
<keyword evidence="2" id="KW-1185">Reference proteome</keyword>
<accession>A0A9P8PNM2</accession>
<dbReference type="SUPFAM" id="SSF56784">
    <property type="entry name" value="HAD-like"/>
    <property type="match status" value="1"/>
</dbReference>
<organism evidence="1 2">
    <name type="scientific">Wickerhamomyces mucosus</name>
    <dbReference type="NCBI Taxonomy" id="1378264"/>
    <lineage>
        <taxon>Eukaryota</taxon>
        <taxon>Fungi</taxon>
        <taxon>Dikarya</taxon>
        <taxon>Ascomycota</taxon>
        <taxon>Saccharomycotina</taxon>
        <taxon>Saccharomycetes</taxon>
        <taxon>Phaffomycetales</taxon>
        <taxon>Wickerhamomycetaceae</taxon>
        <taxon>Wickerhamomyces</taxon>
    </lineage>
</organism>